<dbReference type="AlphaFoldDB" id="A0A9W6YWM6"/>
<keyword evidence="12" id="KW-0406">Ion transport</keyword>
<keyword evidence="6" id="KW-0285">Flavoprotein</keyword>
<organism evidence="19 20">
    <name type="scientific">Ambrosiozyma monospora</name>
    <name type="common">Yeast</name>
    <name type="synonym">Endomycopsis monosporus</name>
    <dbReference type="NCBI Taxonomy" id="43982"/>
    <lineage>
        <taxon>Eukaryota</taxon>
        <taxon>Fungi</taxon>
        <taxon>Dikarya</taxon>
        <taxon>Ascomycota</taxon>
        <taxon>Saccharomycotina</taxon>
        <taxon>Pichiomycetes</taxon>
        <taxon>Pichiales</taxon>
        <taxon>Pichiaceae</taxon>
        <taxon>Ambrosiozyma</taxon>
    </lineage>
</organism>
<evidence type="ECO:0000256" key="1">
    <source>
        <dbReference type="ARBA" id="ARBA00004651"/>
    </source>
</evidence>
<reference evidence="19" key="1">
    <citation type="submission" date="2023-04" db="EMBL/GenBank/DDBJ databases">
        <title>Ambrosiozyma monospora NBRC 1965.</title>
        <authorList>
            <person name="Ichikawa N."/>
            <person name="Sato H."/>
            <person name="Tonouchi N."/>
        </authorList>
    </citation>
    <scope>NUCLEOTIDE SEQUENCE</scope>
    <source>
        <strain evidence="19">NBRC 1965</strain>
    </source>
</reference>
<evidence type="ECO:0000256" key="15">
    <source>
        <dbReference type="ARBA" id="ARBA00048483"/>
    </source>
</evidence>
<keyword evidence="10 16" id="KW-1133">Transmembrane helix</keyword>
<dbReference type="PANTHER" id="PTHR32361">
    <property type="entry name" value="FERRIC/CUPRIC REDUCTASE TRANSMEMBRANE COMPONENT"/>
    <property type="match status" value="1"/>
</dbReference>
<evidence type="ECO:0000256" key="17">
    <source>
        <dbReference type="SAM" id="SignalP"/>
    </source>
</evidence>
<feature type="transmembrane region" description="Helical" evidence="16">
    <location>
        <begin position="171"/>
        <end position="190"/>
    </location>
</feature>
<dbReference type="InterPro" id="IPR013130">
    <property type="entry name" value="Fe3_Rdtase_TM_dom"/>
</dbReference>
<evidence type="ECO:0000256" key="8">
    <source>
        <dbReference type="ARBA" id="ARBA00022827"/>
    </source>
</evidence>
<dbReference type="GO" id="GO:0015677">
    <property type="term" value="P:copper ion import"/>
    <property type="evidence" value="ECO:0007669"/>
    <property type="project" value="TreeGrafter"/>
</dbReference>
<keyword evidence="20" id="KW-1185">Reference proteome</keyword>
<protein>
    <recommendedName>
        <fullName evidence="3">ferric-chelate reductase (NADPH)</fullName>
        <ecNumber evidence="3">1.16.1.9</ecNumber>
    </recommendedName>
</protein>
<dbReference type="GO" id="GO:0005886">
    <property type="term" value="C:plasma membrane"/>
    <property type="evidence" value="ECO:0007669"/>
    <property type="project" value="UniProtKB-SubCell"/>
</dbReference>
<dbReference type="GO" id="GO:0006879">
    <property type="term" value="P:intracellular iron ion homeostasis"/>
    <property type="evidence" value="ECO:0007669"/>
    <property type="project" value="TreeGrafter"/>
</dbReference>
<dbReference type="GO" id="GO:0006826">
    <property type="term" value="P:iron ion transport"/>
    <property type="evidence" value="ECO:0007669"/>
    <property type="project" value="TreeGrafter"/>
</dbReference>
<sequence>MVMFQFAIIPFLLHLLCFTSTVESKEPWQTSLRLPGYNAYVSGCMSTTTTLYTFDYGINAYGRQFSFDKICNYPPATGTFLYCLVGLLGQDKMKEVLQTFNGQCMTYTQTDFGIQHFVDQYNNASNYVVEPSSIKNISLPLYIPTYPNLTYAQGYTDSVTAFYTNYDHSVAFAYGQLIYFVVVMLLGGLYKLIRAMNLHQSLVHPAINSFRSYITIPSMFPNGKMWRPWGGYRIFTGLFPDRLDSIICFGYVLLHIIFLVYPYHSSPQHFYMYKSTAAEIRQYLADRAGIIAFGQIPLLILFAGRNNFLTFFSGFKYSSFIHFHKMISRTMIILAIIHSSNYTIIEKAYWAKALKERFFACGLAATTLAGCIWLFSFHPFRTRAYEIFLYTHIIMVAAFVAMCWYHCKEQGLCEYIVASCVIWASDRIARIFRMSVFGYHKAEITIVSEESFKVCLRKPSNFSSHPGQYAFVYFADSLLWFQSHPFSLLNDGEHVFFYIKVKKGITKKIFDELIANDGILSKKICIEGPYGETSFVGKYDNALLMTAGSGMPGIFNHALNLSWKEKPQNIKLIWINKTMDDMNFYIFDLLSRLEDTRVIIDIYLTRETSVESAKLSYGDSRNNLTSVSFSSSEDYSDENSSKEGMIRLKMVDKDVPSFINIKVGRPNMHDLIPQEVESFGGGSVGIIACGPPAMMDSLNHAVSREVLRYHSRLDYFDEYQTW</sequence>
<keyword evidence="8" id="KW-0274">FAD</keyword>
<evidence type="ECO:0000256" key="11">
    <source>
        <dbReference type="ARBA" id="ARBA00023002"/>
    </source>
</evidence>
<proteinExistence type="inferred from homology"/>
<comment type="similarity">
    <text evidence="2">Belongs to the ferric reductase (FRE) family.</text>
</comment>
<dbReference type="InterPro" id="IPR039261">
    <property type="entry name" value="FNR_nucleotide-bd"/>
</dbReference>
<dbReference type="EMBL" id="BSXU01000810">
    <property type="protein sequence ID" value="GMG21826.1"/>
    <property type="molecule type" value="Genomic_DNA"/>
</dbReference>
<dbReference type="InterPro" id="IPR013112">
    <property type="entry name" value="FAD-bd_8"/>
</dbReference>
<keyword evidence="14" id="KW-0325">Glycoprotein</keyword>
<evidence type="ECO:0000256" key="14">
    <source>
        <dbReference type="ARBA" id="ARBA00023180"/>
    </source>
</evidence>
<evidence type="ECO:0000313" key="20">
    <source>
        <dbReference type="Proteomes" id="UP001165063"/>
    </source>
</evidence>
<feature type="signal peptide" evidence="17">
    <location>
        <begin position="1"/>
        <end position="24"/>
    </location>
</feature>
<accession>A0A9W6YWM6</accession>
<dbReference type="InterPro" id="IPR017938">
    <property type="entry name" value="Riboflavin_synthase-like_b-brl"/>
</dbReference>
<evidence type="ECO:0000256" key="5">
    <source>
        <dbReference type="ARBA" id="ARBA00022475"/>
    </source>
</evidence>
<evidence type="ECO:0000256" key="13">
    <source>
        <dbReference type="ARBA" id="ARBA00023136"/>
    </source>
</evidence>
<feature type="transmembrane region" description="Helical" evidence="16">
    <location>
        <begin position="243"/>
        <end position="264"/>
    </location>
</feature>
<dbReference type="SUPFAM" id="SSF63380">
    <property type="entry name" value="Riboflavin synthase domain-like"/>
    <property type="match status" value="1"/>
</dbReference>
<feature type="transmembrane region" description="Helical" evidence="16">
    <location>
        <begin position="284"/>
        <end position="305"/>
    </location>
</feature>
<comment type="subcellular location">
    <subcellularLocation>
        <location evidence="1">Cell membrane</location>
        <topology evidence="1">Multi-pass membrane protein</topology>
    </subcellularLocation>
</comment>
<evidence type="ECO:0000259" key="18">
    <source>
        <dbReference type="PROSITE" id="PS51384"/>
    </source>
</evidence>
<feature type="transmembrane region" description="Helical" evidence="16">
    <location>
        <begin position="326"/>
        <end position="345"/>
    </location>
</feature>
<feature type="chain" id="PRO_5040826171" description="ferric-chelate reductase (NADPH)" evidence="17">
    <location>
        <begin position="25"/>
        <end position="722"/>
    </location>
</feature>
<dbReference type="PANTHER" id="PTHR32361:SF9">
    <property type="entry name" value="FERRIC REDUCTASE TRANSMEMBRANE COMPONENT 3-RELATED"/>
    <property type="match status" value="1"/>
</dbReference>
<evidence type="ECO:0000256" key="2">
    <source>
        <dbReference type="ARBA" id="ARBA00006278"/>
    </source>
</evidence>
<comment type="catalytic activity">
    <reaction evidence="15">
        <text>2 a Fe(II)-siderophore + NADP(+) + H(+) = 2 a Fe(III)-siderophore + NADPH</text>
        <dbReference type="Rhea" id="RHEA:28795"/>
        <dbReference type="Rhea" id="RHEA-COMP:11342"/>
        <dbReference type="Rhea" id="RHEA-COMP:11344"/>
        <dbReference type="ChEBI" id="CHEBI:15378"/>
        <dbReference type="ChEBI" id="CHEBI:29033"/>
        <dbReference type="ChEBI" id="CHEBI:29034"/>
        <dbReference type="ChEBI" id="CHEBI:57783"/>
        <dbReference type="ChEBI" id="CHEBI:58349"/>
        <dbReference type="EC" id="1.16.1.9"/>
    </reaction>
</comment>
<comment type="caution">
    <text evidence="19">The sequence shown here is derived from an EMBL/GenBank/DDBJ whole genome shotgun (WGS) entry which is preliminary data.</text>
</comment>
<feature type="transmembrane region" description="Helical" evidence="16">
    <location>
        <begin position="387"/>
        <end position="405"/>
    </location>
</feature>
<keyword evidence="17" id="KW-0732">Signal</keyword>
<dbReference type="InterPro" id="IPR017927">
    <property type="entry name" value="FAD-bd_FR_type"/>
</dbReference>
<dbReference type="SFLD" id="SFLDS00052">
    <property type="entry name" value="Ferric_Reductase_Domain"/>
    <property type="match status" value="1"/>
</dbReference>
<dbReference type="Gene3D" id="3.40.50.80">
    <property type="entry name" value="Nucleotide-binding domain of ferredoxin-NADP reductase (FNR) module"/>
    <property type="match status" value="1"/>
</dbReference>
<evidence type="ECO:0000256" key="3">
    <source>
        <dbReference type="ARBA" id="ARBA00012668"/>
    </source>
</evidence>
<dbReference type="Pfam" id="PF01794">
    <property type="entry name" value="Ferric_reduct"/>
    <property type="match status" value="1"/>
</dbReference>
<keyword evidence="5" id="KW-1003">Cell membrane</keyword>
<gene>
    <name evidence="19" type="ORF">Amon01_000227800</name>
</gene>
<dbReference type="InterPro" id="IPR051410">
    <property type="entry name" value="Ferric/Cupric_Reductase"/>
</dbReference>
<dbReference type="InterPro" id="IPR013121">
    <property type="entry name" value="Fe_red_NAD-bd_6"/>
</dbReference>
<evidence type="ECO:0000256" key="4">
    <source>
        <dbReference type="ARBA" id="ARBA00022448"/>
    </source>
</evidence>
<evidence type="ECO:0000256" key="12">
    <source>
        <dbReference type="ARBA" id="ARBA00023065"/>
    </source>
</evidence>
<evidence type="ECO:0000256" key="16">
    <source>
        <dbReference type="SAM" id="Phobius"/>
    </source>
</evidence>
<evidence type="ECO:0000256" key="6">
    <source>
        <dbReference type="ARBA" id="ARBA00022630"/>
    </source>
</evidence>
<dbReference type="Proteomes" id="UP001165063">
    <property type="component" value="Unassembled WGS sequence"/>
</dbReference>
<keyword evidence="7 16" id="KW-0812">Transmembrane</keyword>
<evidence type="ECO:0000256" key="7">
    <source>
        <dbReference type="ARBA" id="ARBA00022692"/>
    </source>
</evidence>
<feature type="domain" description="FAD-binding FR-type" evidence="18">
    <location>
        <begin position="421"/>
        <end position="536"/>
    </location>
</feature>
<dbReference type="SUPFAM" id="SSF52343">
    <property type="entry name" value="Ferredoxin reductase-like, C-terminal NADP-linked domain"/>
    <property type="match status" value="1"/>
</dbReference>
<keyword evidence="13 16" id="KW-0472">Membrane</keyword>
<keyword evidence="9" id="KW-0249">Electron transport</keyword>
<name>A0A9W6YWM6_AMBMO</name>
<dbReference type="SFLD" id="SFLDG01168">
    <property type="entry name" value="Ferric_reductase_subgroup_(FRE"/>
    <property type="match status" value="1"/>
</dbReference>
<evidence type="ECO:0000256" key="9">
    <source>
        <dbReference type="ARBA" id="ARBA00022982"/>
    </source>
</evidence>
<feature type="transmembrane region" description="Helical" evidence="16">
    <location>
        <begin position="357"/>
        <end position="375"/>
    </location>
</feature>
<dbReference type="CDD" id="cd06186">
    <property type="entry name" value="NOX_Duox_like_FAD_NADP"/>
    <property type="match status" value="1"/>
</dbReference>
<dbReference type="Pfam" id="PF08030">
    <property type="entry name" value="NAD_binding_6"/>
    <property type="match status" value="1"/>
</dbReference>
<dbReference type="PROSITE" id="PS51384">
    <property type="entry name" value="FAD_FR"/>
    <property type="match status" value="1"/>
</dbReference>
<evidence type="ECO:0000313" key="19">
    <source>
        <dbReference type="EMBL" id="GMG21826.1"/>
    </source>
</evidence>
<dbReference type="Pfam" id="PF08022">
    <property type="entry name" value="FAD_binding_8"/>
    <property type="match status" value="1"/>
</dbReference>
<keyword evidence="11" id="KW-0560">Oxidoreductase</keyword>
<evidence type="ECO:0000256" key="10">
    <source>
        <dbReference type="ARBA" id="ARBA00022989"/>
    </source>
</evidence>
<dbReference type="GO" id="GO:0052851">
    <property type="term" value="F:ferric-chelate reductase (NADPH) activity"/>
    <property type="evidence" value="ECO:0007669"/>
    <property type="project" value="UniProtKB-EC"/>
</dbReference>
<keyword evidence="4" id="KW-0813">Transport</keyword>
<dbReference type="OrthoDB" id="167398at2759"/>
<dbReference type="EC" id="1.16.1.9" evidence="3"/>